<comment type="catalytic activity">
    <reaction evidence="3">
        <text>thiosulfate + hydrogen cyanide = thiocyanate + sulfite + 2 H(+)</text>
        <dbReference type="Rhea" id="RHEA:16881"/>
        <dbReference type="ChEBI" id="CHEBI:15378"/>
        <dbReference type="ChEBI" id="CHEBI:17359"/>
        <dbReference type="ChEBI" id="CHEBI:18022"/>
        <dbReference type="ChEBI" id="CHEBI:18407"/>
        <dbReference type="ChEBI" id="CHEBI:33542"/>
        <dbReference type="EC" id="2.8.1.1"/>
    </reaction>
</comment>
<dbReference type="Pfam" id="PF00581">
    <property type="entry name" value="Rhodanese"/>
    <property type="match status" value="3"/>
</dbReference>
<dbReference type="InterPro" id="IPR001763">
    <property type="entry name" value="Rhodanese-like_dom"/>
</dbReference>
<protein>
    <recommendedName>
        <fullName evidence="1">thiosulfate sulfurtransferase</fullName>
        <ecNumber evidence="1">2.8.1.1</ecNumber>
    </recommendedName>
</protein>
<dbReference type="KEGG" id="hprf:HLPR_09910"/>
<accession>A0AAU9EQB5</accession>
<dbReference type="EC" id="2.8.1.1" evidence="1"/>
<proteinExistence type="predicted"/>
<evidence type="ECO:0000256" key="2">
    <source>
        <dbReference type="ARBA" id="ARBA00022737"/>
    </source>
</evidence>
<name>A0AAU9EQB5_9FIRM</name>
<evidence type="ECO:0000259" key="4">
    <source>
        <dbReference type="PROSITE" id="PS50206"/>
    </source>
</evidence>
<evidence type="ECO:0000313" key="6">
    <source>
        <dbReference type="Proteomes" id="UP001321786"/>
    </source>
</evidence>
<keyword evidence="2" id="KW-0677">Repeat</keyword>
<keyword evidence="6" id="KW-1185">Reference proteome</keyword>
<evidence type="ECO:0000256" key="3">
    <source>
        <dbReference type="ARBA" id="ARBA00047549"/>
    </source>
</evidence>
<dbReference type="PANTHER" id="PTHR43855">
    <property type="entry name" value="THIOSULFATE SULFURTRANSFERASE"/>
    <property type="match status" value="1"/>
</dbReference>
<gene>
    <name evidence="5" type="ORF">HLPR_09910</name>
</gene>
<dbReference type="CDD" id="cd01448">
    <property type="entry name" value="TST_Repeat_1"/>
    <property type="match status" value="1"/>
</dbReference>
<dbReference type="AlphaFoldDB" id="A0AAU9EQB5"/>
<sequence length="407" mass="47761">MKNINQCENNVYYYISNQKLFIKMSDDNIRIVDTRPSYYYNGWLDPKTNSNGHIPNSVNFSYKWIGKNKSNSELIKEFERISLEKHNEIVLYGEKSKIVYDCLIRLGYKNVKILKEGLNSWLKLSTNLDKLVGYKALIYPKWLNSLIKGDNVETMKNSIYKLFEVSWGEGDDYKAGHIKGAVHIDTEEFEERPLWNRKSDKDIEKALIKNGIRLDSTVLLYGLDTRAVSRVAIILKYAGVKDVRILDGGFKLWVAEGYEIERKINSKISTLNFANKTRINSNYIIDKNELQRRMKYKKTKVLSIRSLEEYNKQTSGYSYIFKKGRIEGDTFGYDTDFYRNVDDTMFNYELIKKNWLNKNISKDDNLVFYCGTGWRASEIVFYSELMGWENSSLYDGGWLEWSEEMCN</sequence>
<dbReference type="InterPro" id="IPR036873">
    <property type="entry name" value="Rhodanese-like_dom_sf"/>
</dbReference>
<evidence type="ECO:0000256" key="1">
    <source>
        <dbReference type="ARBA" id="ARBA00012245"/>
    </source>
</evidence>
<feature type="domain" description="Rhodanese" evidence="4">
    <location>
        <begin position="349"/>
        <end position="407"/>
    </location>
</feature>
<dbReference type="SUPFAM" id="SSF52821">
    <property type="entry name" value="Rhodanese/Cell cycle control phosphatase"/>
    <property type="match status" value="3"/>
</dbReference>
<feature type="domain" description="Rhodanese" evidence="4">
    <location>
        <begin position="167"/>
        <end position="262"/>
    </location>
</feature>
<evidence type="ECO:0000313" key="5">
    <source>
        <dbReference type="EMBL" id="BEP28660.1"/>
    </source>
</evidence>
<dbReference type="InterPro" id="IPR051126">
    <property type="entry name" value="Thiosulfate_sulfurtransferase"/>
</dbReference>
<dbReference type="EMBL" id="AP028654">
    <property type="protein sequence ID" value="BEP28660.1"/>
    <property type="molecule type" value="Genomic_DNA"/>
</dbReference>
<dbReference type="Gene3D" id="3.40.250.10">
    <property type="entry name" value="Rhodanese-like domain"/>
    <property type="match status" value="3"/>
</dbReference>
<organism evidence="5 6">
    <name type="scientific">Helicovermis profundi</name>
    <dbReference type="NCBI Taxonomy" id="3065157"/>
    <lineage>
        <taxon>Bacteria</taxon>
        <taxon>Bacillati</taxon>
        <taxon>Bacillota</taxon>
        <taxon>Clostridia</taxon>
        <taxon>Helicovermis</taxon>
    </lineage>
</organism>
<reference evidence="5 6" key="1">
    <citation type="submission" date="2023-08" db="EMBL/GenBank/DDBJ databases">
        <title>Helicovermis profunda gen. nov., sp. nov., a novel mesophilic, fermentative bacterium within the Bacillota from a deep-sea hydrothermal vent chimney.</title>
        <authorList>
            <person name="Miyazaki U."/>
            <person name="Mizutani D."/>
            <person name="Hashimoto Y."/>
            <person name="Tame A."/>
            <person name="Sawayama S."/>
            <person name="Miyazaki J."/>
            <person name="Takai K."/>
            <person name="Nakagawa S."/>
        </authorList>
    </citation>
    <scope>NUCLEOTIDE SEQUENCE [LARGE SCALE GENOMIC DNA]</scope>
    <source>
        <strain evidence="5 6">S502</strain>
    </source>
</reference>
<feature type="domain" description="Rhodanese" evidence="4">
    <location>
        <begin position="25"/>
        <end position="130"/>
    </location>
</feature>
<dbReference type="RefSeq" id="WP_338536967.1">
    <property type="nucleotide sequence ID" value="NZ_AP028654.1"/>
</dbReference>
<dbReference type="PROSITE" id="PS50206">
    <property type="entry name" value="RHODANESE_3"/>
    <property type="match status" value="3"/>
</dbReference>
<dbReference type="GO" id="GO:0004792">
    <property type="term" value="F:thiosulfate-cyanide sulfurtransferase activity"/>
    <property type="evidence" value="ECO:0007669"/>
    <property type="project" value="UniProtKB-EC"/>
</dbReference>
<dbReference type="CDD" id="cd00158">
    <property type="entry name" value="RHOD"/>
    <property type="match status" value="1"/>
</dbReference>
<dbReference type="SMART" id="SM00450">
    <property type="entry name" value="RHOD"/>
    <property type="match status" value="3"/>
</dbReference>
<dbReference type="PANTHER" id="PTHR43855:SF1">
    <property type="entry name" value="THIOSULFATE SULFURTRANSFERASE"/>
    <property type="match status" value="1"/>
</dbReference>
<dbReference type="Proteomes" id="UP001321786">
    <property type="component" value="Chromosome"/>
</dbReference>